<evidence type="ECO:0000256" key="3">
    <source>
        <dbReference type="SAM" id="SignalP"/>
    </source>
</evidence>
<evidence type="ECO:0000313" key="5">
    <source>
        <dbReference type="Proteomes" id="UP000317940"/>
    </source>
</evidence>
<proteinExistence type="predicted"/>
<accession>A0A561UFN5</accession>
<organism evidence="4 5">
    <name type="scientific">Kitasatospora viridis</name>
    <dbReference type="NCBI Taxonomy" id="281105"/>
    <lineage>
        <taxon>Bacteria</taxon>
        <taxon>Bacillati</taxon>
        <taxon>Actinomycetota</taxon>
        <taxon>Actinomycetes</taxon>
        <taxon>Kitasatosporales</taxon>
        <taxon>Streptomycetaceae</taxon>
        <taxon>Kitasatospora</taxon>
    </lineage>
</organism>
<dbReference type="OrthoDB" id="3470164at2"/>
<feature type="signal peptide" evidence="3">
    <location>
        <begin position="1"/>
        <end position="25"/>
    </location>
</feature>
<dbReference type="AlphaFoldDB" id="A0A561UFN5"/>
<keyword evidence="5" id="KW-1185">Reference proteome</keyword>
<reference evidence="4 5" key="1">
    <citation type="submission" date="2019-06" db="EMBL/GenBank/DDBJ databases">
        <title>Sequencing the genomes of 1000 actinobacteria strains.</title>
        <authorList>
            <person name="Klenk H.-P."/>
        </authorList>
    </citation>
    <scope>NUCLEOTIDE SEQUENCE [LARGE SCALE GENOMIC DNA]</scope>
    <source>
        <strain evidence="4 5">DSM 44826</strain>
    </source>
</reference>
<feature type="chain" id="PRO_5021718468" description="LPXTG-motif cell wall-anchored protein" evidence="3">
    <location>
        <begin position="26"/>
        <end position="282"/>
    </location>
</feature>
<feature type="region of interest" description="Disordered" evidence="1">
    <location>
        <begin position="58"/>
        <end position="89"/>
    </location>
</feature>
<protein>
    <recommendedName>
        <fullName evidence="6">LPXTG-motif cell wall-anchored protein</fullName>
    </recommendedName>
</protein>
<evidence type="ECO:0008006" key="6">
    <source>
        <dbReference type="Google" id="ProtNLM"/>
    </source>
</evidence>
<evidence type="ECO:0000313" key="4">
    <source>
        <dbReference type="EMBL" id="TWF98172.1"/>
    </source>
</evidence>
<keyword evidence="2" id="KW-0472">Membrane</keyword>
<sequence>MSKRQTIIVVAALALAATPVGTALAAAGPSAGDLAAAHAVVQSPAVLAQVGRFFAHDGAPGGSSTGSGTSAGGTMTPADEARAAAQAAPRPVGATVPVYTLDPSFVAGAPGAAVARPDFTATEVTAADGRTASVWTVQQNGSWRVVNIASGSDETDYAARGAAGGGGTVFREPQLNAWYVLRGGRVLPLDAEARSSVGAGGESLAAYQKLVHQRYGDKLPGSAYDRAGLGGGFSTEATAGPAVAPVAAPSPSRVAPITAAGALVVTGLAGAGLAVRRRRVRG</sequence>
<keyword evidence="3" id="KW-0732">Signal</keyword>
<feature type="compositionally biased region" description="Low complexity" evidence="1">
    <location>
        <begin position="72"/>
        <end position="89"/>
    </location>
</feature>
<dbReference type="Proteomes" id="UP000317940">
    <property type="component" value="Unassembled WGS sequence"/>
</dbReference>
<evidence type="ECO:0000256" key="1">
    <source>
        <dbReference type="SAM" id="MobiDB-lite"/>
    </source>
</evidence>
<dbReference type="EMBL" id="VIWT01000001">
    <property type="protein sequence ID" value="TWF98172.1"/>
    <property type="molecule type" value="Genomic_DNA"/>
</dbReference>
<feature type="transmembrane region" description="Helical" evidence="2">
    <location>
        <begin position="254"/>
        <end position="275"/>
    </location>
</feature>
<dbReference type="RefSeq" id="WP_145904642.1">
    <property type="nucleotide sequence ID" value="NZ_BAAAMZ010000018.1"/>
</dbReference>
<evidence type="ECO:0000256" key="2">
    <source>
        <dbReference type="SAM" id="Phobius"/>
    </source>
</evidence>
<keyword evidence="2" id="KW-0812">Transmembrane</keyword>
<keyword evidence="2" id="KW-1133">Transmembrane helix</keyword>
<feature type="compositionally biased region" description="Gly residues" evidence="1">
    <location>
        <begin position="59"/>
        <end position="71"/>
    </location>
</feature>
<gene>
    <name evidence="4" type="ORF">FHX73_111975</name>
</gene>
<name>A0A561UFN5_9ACTN</name>
<comment type="caution">
    <text evidence="4">The sequence shown here is derived from an EMBL/GenBank/DDBJ whole genome shotgun (WGS) entry which is preliminary data.</text>
</comment>